<accession>A0A5J4QVI8</accession>
<dbReference type="GO" id="GO:0004145">
    <property type="term" value="F:diamine N-acetyltransferase activity"/>
    <property type="evidence" value="ECO:0007669"/>
    <property type="project" value="UniProtKB-EC"/>
</dbReference>
<gene>
    <name evidence="2" type="ORF">EZS27_024889</name>
</gene>
<protein>
    <submittedName>
        <fullName evidence="2">Spermidine N(1)-acetyltransferase</fullName>
        <ecNumber evidence="2">2.3.1.57</ecNumber>
    </submittedName>
</protein>
<evidence type="ECO:0000259" key="1">
    <source>
        <dbReference type="PROSITE" id="PS51186"/>
    </source>
</evidence>
<comment type="caution">
    <text evidence="2">The sequence shown here is derived from an EMBL/GenBank/DDBJ whole genome shotgun (WGS) entry which is preliminary data.</text>
</comment>
<evidence type="ECO:0000313" key="2">
    <source>
        <dbReference type="EMBL" id="KAA6325947.1"/>
    </source>
</evidence>
<sequence length="175" mass="20123">MKQTLLSDSRIRLRAPEPEDLALMYETENDTSLWEFGCLTSPYSRFALKQYIESTQNDLFADKQIRLMIERKEDSKVIGVIDLYDFVPLHLHAAVGIVMLPPFRQKGYATGALTLLCNYASRFLHLKQLYAHIAIDNRACMRLFSSCGFVECGLLKGWLQSEKGYKDAIMTQRVF</sequence>
<dbReference type="SUPFAM" id="SSF55729">
    <property type="entry name" value="Acyl-CoA N-acyltransferases (Nat)"/>
    <property type="match status" value="1"/>
</dbReference>
<dbReference type="InterPro" id="IPR000182">
    <property type="entry name" value="GNAT_dom"/>
</dbReference>
<dbReference type="PROSITE" id="PS51186">
    <property type="entry name" value="GNAT"/>
    <property type="match status" value="1"/>
</dbReference>
<keyword evidence="2" id="KW-0012">Acyltransferase</keyword>
<dbReference type="Pfam" id="PF13302">
    <property type="entry name" value="Acetyltransf_3"/>
    <property type="match status" value="1"/>
</dbReference>
<dbReference type="EC" id="2.3.1.57" evidence="2"/>
<reference evidence="2" key="1">
    <citation type="submission" date="2019-03" db="EMBL/GenBank/DDBJ databases">
        <title>Single cell metagenomics reveals metabolic interactions within the superorganism composed of flagellate Streblomastix strix and complex community of Bacteroidetes bacteria on its surface.</title>
        <authorList>
            <person name="Treitli S.C."/>
            <person name="Kolisko M."/>
            <person name="Husnik F."/>
            <person name="Keeling P."/>
            <person name="Hampl V."/>
        </authorList>
    </citation>
    <scope>NUCLEOTIDE SEQUENCE</scope>
    <source>
        <strain evidence="2">STM</strain>
    </source>
</reference>
<dbReference type="EMBL" id="SNRY01002259">
    <property type="protein sequence ID" value="KAA6325947.1"/>
    <property type="molecule type" value="Genomic_DNA"/>
</dbReference>
<dbReference type="InterPro" id="IPR016181">
    <property type="entry name" value="Acyl_CoA_acyltransferase"/>
</dbReference>
<dbReference type="AlphaFoldDB" id="A0A5J4QVI8"/>
<dbReference type="PANTHER" id="PTHR43415:SF3">
    <property type="entry name" value="GNAT-FAMILY ACETYLTRANSFERASE"/>
    <property type="match status" value="1"/>
</dbReference>
<keyword evidence="2" id="KW-0808">Transferase</keyword>
<dbReference type="Gene3D" id="3.40.630.30">
    <property type="match status" value="1"/>
</dbReference>
<feature type="domain" description="N-acetyltransferase" evidence="1">
    <location>
        <begin position="11"/>
        <end position="172"/>
    </location>
</feature>
<organism evidence="2">
    <name type="scientific">termite gut metagenome</name>
    <dbReference type="NCBI Taxonomy" id="433724"/>
    <lineage>
        <taxon>unclassified sequences</taxon>
        <taxon>metagenomes</taxon>
        <taxon>organismal metagenomes</taxon>
    </lineage>
</organism>
<name>A0A5J4QVI8_9ZZZZ</name>
<dbReference type="PANTHER" id="PTHR43415">
    <property type="entry name" value="SPERMIDINE N(1)-ACETYLTRANSFERASE"/>
    <property type="match status" value="1"/>
</dbReference>
<proteinExistence type="predicted"/>